<feature type="region of interest" description="Disordered" evidence="2">
    <location>
        <begin position="383"/>
        <end position="428"/>
    </location>
</feature>
<feature type="region of interest" description="Disordered" evidence="2">
    <location>
        <begin position="53"/>
        <end position="76"/>
    </location>
</feature>
<evidence type="ECO:0000256" key="2">
    <source>
        <dbReference type="SAM" id="MobiDB-lite"/>
    </source>
</evidence>
<sequence length="428" mass="49457">AIFPPSQSSLSPLEIQSPLGDQPIINYRSIVHRSDSKRSSRILLEQELNSPSLTVSSRSDRPSLPKPRPFMPQSENPLEDELFHQLFRIYSYFAERNDGMLLNEKEAHFILDELLKEADRPNTSSSVACSTSDTVSFREMLGLIDVIFPERKVLEPLVDRIFERLVTQVIRKGFLLSMPSSSHSCLPFPTSSSSWIPTWCTLTPGFIHLQPLHKKLTADNKRSIVVERDARVVLEDDEESSGIYSWVIHSGREEYRFAHFDLLQRNSFARDMALIIERPTRTLMAQYDVNRAAFNDGRAEREHALRLGLEEENKRLAKTVEDERRALKDEEIVRGLATRMLEEEKGKNEQMEKLLAELQNKLAKRYALNSPSFYKYFSEDKRSENLDDDLPAPPLIRRRVDGREADDEMEKEDEREWEEGMIISTTSI</sequence>
<organism evidence="3 4">
    <name type="scientific">Pristionchus fissidentatus</name>
    <dbReference type="NCBI Taxonomy" id="1538716"/>
    <lineage>
        <taxon>Eukaryota</taxon>
        <taxon>Metazoa</taxon>
        <taxon>Ecdysozoa</taxon>
        <taxon>Nematoda</taxon>
        <taxon>Chromadorea</taxon>
        <taxon>Rhabditida</taxon>
        <taxon>Rhabditina</taxon>
        <taxon>Diplogasteromorpha</taxon>
        <taxon>Diplogasteroidea</taxon>
        <taxon>Neodiplogasteridae</taxon>
        <taxon>Pristionchus</taxon>
    </lineage>
</organism>
<feature type="coiled-coil region" evidence="1">
    <location>
        <begin position="306"/>
        <end position="368"/>
    </location>
</feature>
<dbReference type="AlphaFoldDB" id="A0AAV5VJ06"/>
<comment type="caution">
    <text evidence="3">The sequence shown here is derived from an EMBL/GenBank/DDBJ whole genome shotgun (WGS) entry which is preliminary data.</text>
</comment>
<gene>
    <name evidence="3" type="ORF">PFISCL1PPCAC_10816</name>
</gene>
<feature type="non-terminal residue" evidence="3">
    <location>
        <position position="1"/>
    </location>
</feature>
<evidence type="ECO:0000313" key="3">
    <source>
        <dbReference type="EMBL" id="GMT19519.1"/>
    </source>
</evidence>
<protein>
    <submittedName>
        <fullName evidence="3">Uncharacterized protein</fullName>
    </submittedName>
</protein>
<evidence type="ECO:0000256" key="1">
    <source>
        <dbReference type="SAM" id="Coils"/>
    </source>
</evidence>
<dbReference type="EMBL" id="BTSY01000003">
    <property type="protein sequence ID" value="GMT19519.1"/>
    <property type="molecule type" value="Genomic_DNA"/>
</dbReference>
<dbReference type="Proteomes" id="UP001432322">
    <property type="component" value="Unassembled WGS sequence"/>
</dbReference>
<accession>A0AAV5VJ06</accession>
<keyword evidence="4" id="KW-1185">Reference proteome</keyword>
<name>A0AAV5VJ06_9BILA</name>
<reference evidence="3" key="1">
    <citation type="submission" date="2023-10" db="EMBL/GenBank/DDBJ databases">
        <title>Genome assembly of Pristionchus species.</title>
        <authorList>
            <person name="Yoshida K."/>
            <person name="Sommer R.J."/>
        </authorList>
    </citation>
    <scope>NUCLEOTIDE SEQUENCE</scope>
    <source>
        <strain evidence="3">RS5133</strain>
    </source>
</reference>
<proteinExistence type="predicted"/>
<feature type="compositionally biased region" description="Acidic residues" evidence="2">
    <location>
        <begin position="404"/>
        <end position="419"/>
    </location>
</feature>
<keyword evidence="1" id="KW-0175">Coiled coil</keyword>
<evidence type="ECO:0000313" key="4">
    <source>
        <dbReference type="Proteomes" id="UP001432322"/>
    </source>
</evidence>